<keyword evidence="11" id="KW-1185">Reference proteome</keyword>
<gene>
    <name evidence="10" type="ORF">K432DRAFT_380155</name>
</gene>
<dbReference type="GO" id="GO:0005669">
    <property type="term" value="C:transcription factor TFIID complex"/>
    <property type="evidence" value="ECO:0007669"/>
    <property type="project" value="InterPro"/>
</dbReference>
<accession>A0A8E2EFU5</accession>
<dbReference type="PANTHER" id="PTHR46469">
    <property type="entry name" value="TRANSCRIPTION INITIATION FACTOR TFIID SUBUNIT 8"/>
    <property type="match status" value="1"/>
</dbReference>
<organism evidence="10 11">
    <name type="scientific">Lepidopterella palustris CBS 459.81</name>
    <dbReference type="NCBI Taxonomy" id="1314670"/>
    <lineage>
        <taxon>Eukaryota</taxon>
        <taxon>Fungi</taxon>
        <taxon>Dikarya</taxon>
        <taxon>Ascomycota</taxon>
        <taxon>Pezizomycotina</taxon>
        <taxon>Dothideomycetes</taxon>
        <taxon>Pleosporomycetidae</taxon>
        <taxon>Mytilinidiales</taxon>
        <taxon>Argynnaceae</taxon>
        <taxon>Lepidopterella</taxon>
    </lineage>
</organism>
<name>A0A8E2EFU5_9PEZI</name>
<evidence type="ECO:0000259" key="8">
    <source>
        <dbReference type="Pfam" id="PF07524"/>
    </source>
</evidence>
<dbReference type="PANTHER" id="PTHR46469:SF1">
    <property type="entry name" value="TRANSCRIPTION INITIATION FACTOR TFIID SUBUNIT 8"/>
    <property type="match status" value="1"/>
</dbReference>
<evidence type="ECO:0000256" key="2">
    <source>
        <dbReference type="ARBA" id="ARBA00008767"/>
    </source>
</evidence>
<dbReference type="EMBL" id="KV744879">
    <property type="protein sequence ID" value="OCK82753.1"/>
    <property type="molecule type" value="Genomic_DNA"/>
</dbReference>
<dbReference type="InterPro" id="IPR019473">
    <property type="entry name" value="TFIID_su8_C"/>
</dbReference>
<proteinExistence type="inferred from homology"/>
<dbReference type="InterPro" id="IPR037818">
    <property type="entry name" value="TAF8"/>
</dbReference>
<evidence type="ECO:0000313" key="10">
    <source>
        <dbReference type="EMBL" id="OCK82753.1"/>
    </source>
</evidence>
<dbReference type="Gene3D" id="1.10.20.10">
    <property type="entry name" value="Histone, subunit A"/>
    <property type="match status" value="1"/>
</dbReference>
<dbReference type="GO" id="GO:0046982">
    <property type="term" value="F:protein heterodimerization activity"/>
    <property type="evidence" value="ECO:0007669"/>
    <property type="project" value="InterPro"/>
</dbReference>
<dbReference type="AlphaFoldDB" id="A0A8E2EFU5"/>
<sequence>MAGIRSQPVHQDPRAGMKRPHSTTNDDHTDHHGKRRKIIHHHIHYKQKFHEDPLVAPQDELFFKSQMMRAISIHLAAIGFDSVKPSALEMFRAEVEEYMLHFLSVVKQSMSSSRRVQPLPQDFIHALAHQGIRPSSLLQHLDLPVSPSITQPSIPPPPPQEPPPPDLEGLLGPELSGVRDKAERPYIPSHFPAFPSKHTWQSTPVFTDRENDPRRIRERATEEGILAEQALRKLMAASKTGLQKRGGMNNRQSAQRRKSDRLWAHAMAAIQKDEQTSVMRETDLDFGFDTKAAAKKAAQESKVEESGMMVNYDRRYWRKAAQTATWSS</sequence>
<dbReference type="InterPro" id="IPR009072">
    <property type="entry name" value="Histone-fold"/>
</dbReference>
<dbReference type="InterPro" id="IPR006565">
    <property type="entry name" value="BTP"/>
</dbReference>
<dbReference type="Pfam" id="PF07524">
    <property type="entry name" value="Bromo_TP"/>
    <property type="match status" value="1"/>
</dbReference>
<comment type="similarity">
    <text evidence="2">Belongs to the TAF8 family.</text>
</comment>
<evidence type="ECO:0000256" key="3">
    <source>
        <dbReference type="ARBA" id="ARBA00017307"/>
    </source>
</evidence>
<protein>
    <recommendedName>
        <fullName evidence="3">Transcription initiation factor TFIID subunit 8</fullName>
    </recommendedName>
</protein>
<evidence type="ECO:0000313" key="11">
    <source>
        <dbReference type="Proteomes" id="UP000250266"/>
    </source>
</evidence>
<feature type="region of interest" description="Disordered" evidence="7">
    <location>
        <begin position="240"/>
        <end position="259"/>
    </location>
</feature>
<comment type="subcellular location">
    <subcellularLocation>
        <location evidence="1">Nucleus</location>
    </subcellularLocation>
</comment>
<keyword evidence="5" id="KW-0804">Transcription</keyword>
<dbReference type="CDD" id="cd08049">
    <property type="entry name" value="TAF8"/>
    <property type="match status" value="1"/>
</dbReference>
<evidence type="ECO:0000256" key="5">
    <source>
        <dbReference type="ARBA" id="ARBA00023163"/>
    </source>
</evidence>
<feature type="compositionally biased region" description="Pro residues" evidence="7">
    <location>
        <begin position="153"/>
        <end position="166"/>
    </location>
</feature>
<keyword evidence="6" id="KW-0539">Nucleus</keyword>
<dbReference type="OrthoDB" id="2193813at2759"/>
<feature type="region of interest" description="Disordered" evidence="7">
    <location>
        <begin position="145"/>
        <end position="173"/>
    </location>
</feature>
<dbReference type="GO" id="GO:0006367">
    <property type="term" value="P:transcription initiation at RNA polymerase II promoter"/>
    <property type="evidence" value="ECO:0007669"/>
    <property type="project" value="TreeGrafter"/>
</dbReference>
<dbReference type="CDD" id="cd00076">
    <property type="entry name" value="HFD_SF"/>
    <property type="match status" value="1"/>
</dbReference>
<evidence type="ECO:0000256" key="4">
    <source>
        <dbReference type="ARBA" id="ARBA00023015"/>
    </source>
</evidence>
<feature type="domain" description="Transcription factor TFIID subunit 8 C-terminal" evidence="9">
    <location>
        <begin position="186"/>
        <end position="234"/>
    </location>
</feature>
<feature type="region of interest" description="Disordered" evidence="7">
    <location>
        <begin position="1"/>
        <end position="35"/>
    </location>
</feature>
<evidence type="ECO:0000256" key="6">
    <source>
        <dbReference type="ARBA" id="ARBA00023242"/>
    </source>
</evidence>
<evidence type="ECO:0000256" key="7">
    <source>
        <dbReference type="SAM" id="MobiDB-lite"/>
    </source>
</evidence>
<dbReference type="Proteomes" id="UP000250266">
    <property type="component" value="Unassembled WGS sequence"/>
</dbReference>
<dbReference type="Pfam" id="PF10406">
    <property type="entry name" value="TAF8_C"/>
    <property type="match status" value="1"/>
</dbReference>
<evidence type="ECO:0000259" key="9">
    <source>
        <dbReference type="Pfam" id="PF10406"/>
    </source>
</evidence>
<feature type="domain" description="Bromodomain associated" evidence="8">
    <location>
        <begin position="64"/>
        <end position="132"/>
    </location>
</feature>
<keyword evidence="4" id="KW-0805">Transcription regulation</keyword>
<evidence type="ECO:0000256" key="1">
    <source>
        <dbReference type="ARBA" id="ARBA00004123"/>
    </source>
</evidence>
<reference evidence="10 11" key="1">
    <citation type="journal article" date="2016" name="Nat. Commun.">
        <title>Ectomycorrhizal ecology is imprinted in the genome of the dominant symbiotic fungus Cenococcum geophilum.</title>
        <authorList>
            <consortium name="DOE Joint Genome Institute"/>
            <person name="Peter M."/>
            <person name="Kohler A."/>
            <person name="Ohm R.A."/>
            <person name="Kuo A."/>
            <person name="Krutzmann J."/>
            <person name="Morin E."/>
            <person name="Arend M."/>
            <person name="Barry K.W."/>
            <person name="Binder M."/>
            <person name="Choi C."/>
            <person name="Clum A."/>
            <person name="Copeland A."/>
            <person name="Grisel N."/>
            <person name="Haridas S."/>
            <person name="Kipfer T."/>
            <person name="LaButti K."/>
            <person name="Lindquist E."/>
            <person name="Lipzen A."/>
            <person name="Maire R."/>
            <person name="Meier B."/>
            <person name="Mihaltcheva S."/>
            <person name="Molinier V."/>
            <person name="Murat C."/>
            <person name="Poggeler S."/>
            <person name="Quandt C.A."/>
            <person name="Sperisen C."/>
            <person name="Tritt A."/>
            <person name="Tisserant E."/>
            <person name="Crous P.W."/>
            <person name="Henrissat B."/>
            <person name="Nehls U."/>
            <person name="Egli S."/>
            <person name="Spatafora J.W."/>
            <person name="Grigoriev I.V."/>
            <person name="Martin F.M."/>
        </authorList>
    </citation>
    <scope>NUCLEOTIDE SEQUENCE [LARGE SCALE GENOMIC DNA]</scope>
    <source>
        <strain evidence="10 11">CBS 459.81</strain>
    </source>
</reference>